<feature type="domain" description="CDC20/Fizzy WD40" evidence="9">
    <location>
        <begin position="287"/>
        <end position="606"/>
    </location>
</feature>
<feature type="compositionally biased region" description="Polar residues" evidence="8">
    <location>
        <begin position="1"/>
        <end position="20"/>
    </location>
</feature>
<evidence type="ECO:0000259" key="9">
    <source>
        <dbReference type="Pfam" id="PF24807"/>
    </source>
</evidence>
<evidence type="ECO:0000256" key="1">
    <source>
        <dbReference type="ARBA" id="ARBA00006445"/>
    </source>
</evidence>
<dbReference type="GO" id="GO:1905786">
    <property type="term" value="P:positive regulation of anaphase-promoting complex-dependent catabolic process"/>
    <property type="evidence" value="ECO:0007669"/>
    <property type="project" value="TreeGrafter"/>
</dbReference>
<dbReference type="InterPro" id="IPR001680">
    <property type="entry name" value="WD40_rpt"/>
</dbReference>
<dbReference type="GO" id="GO:0051301">
    <property type="term" value="P:cell division"/>
    <property type="evidence" value="ECO:0007669"/>
    <property type="project" value="UniProtKB-KW"/>
</dbReference>
<keyword evidence="2 7" id="KW-0853">WD repeat</keyword>
<dbReference type="FunCoup" id="G7E2L9">
    <property type="interactions" value="578"/>
</dbReference>
<dbReference type="HOGENOM" id="CLU_014831_6_0_1"/>
<name>G7E2L9_MIXOS</name>
<feature type="region of interest" description="Disordered" evidence="8">
    <location>
        <begin position="187"/>
        <end position="210"/>
    </location>
</feature>
<dbReference type="STRING" id="764103.G7E2L9"/>
<dbReference type="PANTHER" id="PTHR19918:SF8">
    <property type="entry name" value="FI02843P"/>
    <property type="match status" value="1"/>
</dbReference>
<dbReference type="InterPro" id="IPR033010">
    <property type="entry name" value="Cdc20/Fizzy"/>
</dbReference>
<dbReference type="Gene3D" id="2.130.10.10">
    <property type="entry name" value="YVTN repeat-like/Quinoprotein amine dehydrogenase"/>
    <property type="match status" value="1"/>
</dbReference>
<feature type="region of interest" description="Disordered" evidence="8">
    <location>
        <begin position="67"/>
        <end position="115"/>
    </location>
</feature>
<evidence type="ECO:0000313" key="10">
    <source>
        <dbReference type="EMBL" id="GAA97079.1"/>
    </source>
</evidence>
<evidence type="ECO:0000256" key="6">
    <source>
        <dbReference type="ARBA" id="ARBA00023306"/>
    </source>
</evidence>
<dbReference type="PROSITE" id="PS50294">
    <property type="entry name" value="WD_REPEATS_REGION"/>
    <property type="match status" value="1"/>
</dbReference>
<proteinExistence type="inferred from homology"/>
<keyword evidence="3" id="KW-0132">Cell division</keyword>
<feature type="region of interest" description="Disordered" evidence="8">
    <location>
        <begin position="155"/>
        <end position="175"/>
    </location>
</feature>
<evidence type="ECO:0000256" key="7">
    <source>
        <dbReference type="PROSITE-ProRule" id="PRU00221"/>
    </source>
</evidence>
<accession>G7E2L9</accession>
<evidence type="ECO:0000313" key="11">
    <source>
        <dbReference type="Proteomes" id="UP000009131"/>
    </source>
</evidence>
<feature type="compositionally biased region" description="Low complexity" evidence="8">
    <location>
        <begin position="69"/>
        <end position="79"/>
    </location>
</feature>
<evidence type="ECO:0000256" key="8">
    <source>
        <dbReference type="SAM" id="MobiDB-lite"/>
    </source>
</evidence>
<evidence type="ECO:0000256" key="5">
    <source>
        <dbReference type="ARBA" id="ARBA00022776"/>
    </source>
</evidence>
<dbReference type="EMBL" id="BABT02000110">
    <property type="protein sequence ID" value="GAA97079.1"/>
    <property type="molecule type" value="Genomic_DNA"/>
</dbReference>
<dbReference type="SUPFAM" id="SSF50978">
    <property type="entry name" value="WD40 repeat-like"/>
    <property type="match status" value="1"/>
</dbReference>
<reference evidence="10 11" key="2">
    <citation type="journal article" date="2012" name="Open Biol.">
        <title>Characteristics of nucleosomes and linker DNA regions on the genome of the basidiomycete Mixia osmundae revealed by mono- and dinucleosome mapping.</title>
        <authorList>
            <person name="Nishida H."/>
            <person name="Kondo S."/>
            <person name="Matsumoto T."/>
            <person name="Suzuki Y."/>
            <person name="Yoshikawa H."/>
            <person name="Taylor T.D."/>
            <person name="Sugiyama J."/>
        </authorList>
    </citation>
    <scope>NUCLEOTIDE SEQUENCE [LARGE SCALE GENOMIC DNA]</scope>
    <source>
        <strain evidence="11">CBS 9802 / IAM 14324 / JCM 22182 / KY 12970</strain>
    </source>
</reference>
<dbReference type="InterPro" id="IPR015943">
    <property type="entry name" value="WD40/YVTN_repeat-like_dom_sf"/>
</dbReference>
<dbReference type="GO" id="GO:1990757">
    <property type="term" value="F:ubiquitin ligase activator activity"/>
    <property type="evidence" value="ECO:0007669"/>
    <property type="project" value="TreeGrafter"/>
</dbReference>
<dbReference type="PROSITE" id="PS50082">
    <property type="entry name" value="WD_REPEATS_2"/>
    <property type="match status" value="2"/>
</dbReference>
<organism evidence="10 11">
    <name type="scientific">Mixia osmundae (strain CBS 9802 / IAM 14324 / JCM 22182 / KY 12970)</name>
    <dbReference type="NCBI Taxonomy" id="764103"/>
    <lineage>
        <taxon>Eukaryota</taxon>
        <taxon>Fungi</taxon>
        <taxon>Dikarya</taxon>
        <taxon>Basidiomycota</taxon>
        <taxon>Pucciniomycotina</taxon>
        <taxon>Mixiomycetes</taxon>
        <taxon>Mixiales</taxon>
        <taxon>Mixiaceae</taxon>
        <taxon>Mixia</taxon>
    </lineage>
</organism>
<evidence type="ECO:0000256" key="4">
    <source>
        <dbReference type="ARBA" id="ARBA00022737"/>
    </source>
</evidence>
<feature type="region of interest" description="Disordered" evidence="8">
    <location>
        <begin position="224"/>
        <end position="244"/>
    </location>
</feature>
<dbReference type="Pfam" id="PF24807">
    <property type="entry name" value="WD40_CDC20-Fz"/>
    <property type="match status" value="1"/>
</dbReference>
<feature type="repeat" description="WD" evidence="7">
    <location>
        <begin position="430"/>
        <end position="480"/>
    </location>
</feature>
<dbReference type="eggNOG" id="KOG0305">
    <property type="taxonomic scope" value="Eukaryota"/>
</dbReference>
<feature type="region of interest" description="Disordered" evidence="8">
    <location>
        <begin position="1"/>
        <end position="24"/>
    </location>
</feature>
<dbReference type="OrthoDB" id="10263272at2759"/>
<feature type="compositionally biased region" description="Low complexity" evidence="8">
    <location>
        <begin position="160"/>
        <end position="173"/>
    </location>
</feature>
<dbReference type="GO" id="GO:0010997">
    <property type="term" value="F:anaphase-promoting complex binding"/>
    <property type="evidence" value="ECO:0007669"/>
    <property type="project" value="InterPro"/>
</dbReference>
<keyword evidence="6" id="KW-0131">Cell cycle</keyword>
<reference evidence="10 11" key="1">
    <citation type="journal article" date="2011" name="J. Gen. Appl. Microbiol.">
        <title>Draft genome sequencing of the enigmatic basidiomycete Mixia osmundae.</title>
        <authorList>
            <person name="Nishida H."/>
            <person name="Nagatsuka Y."/>
            <person name="Sugiyama J."/>
        </authorList>
    </citation>
    <scope>NUCLEOTIDE SEQUENCE [LARGE SCALE GENOMIC DNA]</scope>
    <source>
        <strain evidence="11">CBS 9802 / IAM 14324 / JCM 22182 / KY 12970</strain>
    </source>
</reference>
<keyword evidence="5" id="KW-0498">Mitosis</keyword>
<dbReference type="SMART" id="SM00320">
    <property type="entry name" value="WD40"/>
    <property type="match status" value="6"/>
</dbReference>
<dbReference type="PANTHER" id="PTHR19918">
    <property type="entry name" value="CELL DIVISION CYCLE 20 CDC20 FIZZY -RELATED"/>
    <property type="match status" value="1"/>
</dbReference>
<dbReference type="AlphaFoldDB" id="G7E2L9"/>
<evidence type="ECO:0000256" key="2">
    <source>
        <dbReference type="ARBA" id="ARBA00022574"/>
    </source>
</evidence>
<dbReference type="InterPro" id="IPR036322">
    <property type="entry name" value="WD40_repeat_dom_sf"/>
</dbReference>
<protein>
    <recommendedName>
        <fullName evidence="9">CDC20/Fizzy WD40 domain-containing protein</fullName>
    </recommendedName>
</protein>
<keyword evidence="11" id="KW-1185">Reference proteome</keyword>
<feature type="repeat" description="WD" evidence="7">
    <location>
        <begin position="575"/>
        <end position="616"/>
    </location>
</feature>
<dbReference type="Proteomes" id="UP000009131">
    <property type="component" value="Unassembled WGS sequence"/>
</dbReference>
<dbReference type="InterPro" id="IPR056150">
    <property type="entry name" value="WD40_CDC20-Fz"/>
</dbReference>
<comment type="similarity">
    <text evidence="1">Belongs to the WD repeat CDC20/Fizzy family.</text>
</comment>
<dbReference type="GO" id="GO:0005680">
    <property type="term" value="C:anaphase-promoting complex"/>
    <property type="evidence" value="ECO:0007669"/>
    <property type="project" value="TreeGrafter"/>
</dbReference>
<comment type="caution">
    <text evidence="10">The sequence shown here is derived from an EMBL/GenBank/DDBJ whole genome shotgun (WGS) entry which is preliminary data.</text>
</comment>
<sequence>MSAVTPSNNRLLTGQKTPGTANGKARLIKSRSNSPAAGLLAHSYNSNIAGLNDPLFLPVASSSRAHAFSGTTSRSRSGSPVKTPRNNDRILSSAHSASRPANAGQRSAAKIGRTAATETVTNAGLGKTDIANRHWDQPGAASLVKDSQHSYDRFIPQRENSTGGSSNASGSTSDLLSDRFDRMQLSTAAQARPDSSGRHSTPGQPSRDELSACLGIEPSKRMLSFGSRPASLHGGSSSESDTGVLRNDMTDLLATASRQQSSSAVQGRESSGRAALRRIPDKAYKVLDAPGLVDDYYLNLMDWSSTQLLAIGLGQTVYLWSARDGSVRALCSLADQPSPPLPSESDEEAEEYVSSLKFSEDGAYLGVSSSRGPIAIYDVAASRRIRTMQAHTSRVNCLSWSGGILSSGAKAGKIYNSDVRIAQHKVAEWGTGHRSEVCGLAWRPESADSLSQGAQGLLASGGNDNIVHVWDGRNTSAPRMTKTDHVAAVKAIAWSPWQSNLLATGGGTSDKTIHFWNCTTSTRLSTVQTHAQVTSIVFNPHARELLSSHGAARGSPENSLTIWSYTSLSKLASIDEAHDTRVLHTALSPDGCSLATASADESLKLWQVFDSRVGQSGRRSDSVDARAATDRAISRGNKTASISIR</sequence>
<dbReference type="InParanoid" id="G7E2L9"/>
<dbReference type="GO" id="GO:0031145">
    <property type="term" value="P:anaphase-promoting complex-dependent catabolic process"/>
    <property type="evidence" value="ECO:0007669"/>
    <property type="project" value="TreeGrafter"/>
</dbReference>
<gene>
    <name evidence="10" type="primary">Mo03754</name>
    <name evidence="10" type="ORF">E5Q_03754</name>
</gene>
<keyword evidence="4" id="KW-0677">Repeat</keyword>
<evidence type="ECO:0000256" key="3">
    <source>
        <dbReference type="ARBA" id="ARBA00022618"/>
    </source>
</evidence>